<evidence type="ECO:0000259" key="2">
    <source>
        <dbReference type="PROSITE" id="PS51747"/>
    </source>
</evidence>
<dbReference type="GO" id="GO:0005737">
    <property type="term" value="C:cytoplasm"/>
    <property type="evidence" value="ECO:0007669"/>
    <property type="project" value="TreeGrafter"/>
</dbReference>
<dbReference type="InterPro" id="IPR002125">
    <property type="entry name" value="CMP_dCMP_dom"/>
</dbReference>
<gene>
    <name evidence="3" type="ORF">D7322_08520</name>
</gene>
<reference evidence="3 4" key="1">
    <citation type="submission" date="2018-10" db="EMBL/GenBank/DDBJ databases">
        <title>Sphingobacterium sp. M05W1-28.</title>
        <authorList>
            <person name="Cai H."/>
        </authorList>
    </citation>
    <scope>NUCLEOTIDE SEQUENCE [LARGE SCALE GENOMIC DNA]</scope>
    <source>
        <strain evidence="3 4">M05W1-28</strain>
    </source>
</reference>
<protein>
    <submittedName>
        <fullName evidence="3">dCMP deaminase</fullName>
    </submittedName>
</protein>
<evidence type="ECO:0000313" key="4">
    <source>
        <dbReference type="Proteomes" id="UP000282423"/>
    </source>
</evidence>
<feature type="domain" description="CMP/dCMP-type deaminase" evidence="2">
    <location>
        <begin position="1"/>
        <end position="193"/>
    </location>
</feature>
<dbReference type="GO" id="GO:0004132">
    <property type="term" value="F:dCMP deaminase activity"/>
    <property type="evidence" value="ECO:0007669"/>
    <property type="project" value="TreeGrafter"/>
</dbReference>
<evidence type="ECO:0000313" key="3">
    <source>
        <dbReference type="EMBL" id="RKO72291.1"/>
    </source>
</evidence>
<proteinExistence type="predicted"/>
<dbReference type="Gene3D" id="3.40.140.10">
    <property type="entry name" value="Cytidine Deaminase, domain 2"/>
    <property type="match status" value="1"/>
</dbReference>
<dbReference type="PROSITE" id="PS51747">
    <property type="entry name" value="CYT_DCMP_DEAMINASES_2"/>
    <property type="match status" value="1"/>
</dbReference>
<dbReference type="OrthoDB" id="9788517at2"/>
<keyword evidence="4" id="KW-1185">Reference proteome</keyword>
<dbReference type="SUPFAM" id="SSF53927">
    <property type="entry name" value="Cytidine deaminase-like"/>
    <property type="match status" value="1"/>
</dbReference>
<name>A0A420W151_9SPHI</name>
<comment type="caution">
    <text evidence="3">The sequence shown here is derived from an EMBL/GenBank/DDBJ whole genome shotgun (WGS) entry which is preliminary data.</text>
</comment>
<dbReference type="PANTHER" id="PTHR11086:SF18">
    <property type="entry name" value="DEOXYCYTIDYLATE DEAMINASE"/>
    <property type="match status" value="1"/>
</dbReference>
<sequence>MQIAFNSKLNSGCISRQVGAVVTDRNFSVKAIGWNDVPEKQLPCNLRNIQDLINDEVNNPNHFSLYERTGTVTINKNSSLKFKELVKSDFSNFHKESLEGRNCSFCFKSHQNTYEFEKNQVHTRSLHAEENAMMQIVKYGGEPLLGGNLFTTASPCELCSKKAFQLGVKYIYYIDPYPGIATQHILQNGIDKENNPILRQFYGAVGRTYQKLYDPFMAYKDELLLLTGISPKVPEQLKAKKVADVLLSKVTDDSVKNKVKEILNEDNSLEIIVDLITKSLNRNDH</sequence>
<organism evidence="3 4">
    <name type="scientific">Sphingobacterium puteale</name>
    <dbReference type="NCBI Taxonomy" id="2420510"/>
    <lineage>
        <taxon>Bacteria</taxon>
        <taxon>Pseudomonadati</taxon>
        <taxon>Bacteroidota</taxon>
        <taxon>Sphingobacteriia</taxon>
        <taxon>Sphingobacteriales</taxon>
        <taxon>Sphingobacteriaceae</taxon>
        <taxon>Sphingobacterium</taxon>
    </lineage>
</organism>
<dbReference type="EMBL" id="RBWS01000006">
    <property type="protein sequence ID" value="RKO72291.1"/>
    <property type="molecule type" value="Genomic_DNA"/>
</dbReference>
<dbReference type="PANTHER" id="PTHR11086">
    <property type="entry name" value="DEOXYCYTIDYLATE DEAMINASE-RELATED"/>
    <property type="match status" value="1"/>
</dbReference>
<keyword evidence="1" id="KW-0378">Hydrolase</keyword>
<dbReference type="AlphaFoldDB" id="A0A420W151"/>
<dbReference type="InterPro" id="IPR015517">
    <property type="entry name" value="dCMP_deaminase-rel"/>
</dbReference>
<evidence type="ECO:0000256" key="1">
    <source>
        <dbReference type="ARBA" id="ARBA00022801"/>
    </source>
</evidence>
<dbReference type="InterPro" id="IPR016193">
    <property type="entry name" value="Cytidine_deaminase-like"/>
</dbReference>
<dbReference type="Proteomes" id="UP000282423">
    <property type="component" value="Unassembled WGS sequence"/>
</dbReference>
<dbReference type="Pfam" id="PF00383">
    <property type="entry name" value="dCMP_cyt_deam_1"/>
    <property type="match status" value="1"/>
</dbReference>
<accession>A0A420W151</accession>